<dbReference type="Proteomes" id="UP000053244">
    <property type="component" value="Unassembled WGS sequence"/>
</dbReference>
<comment type="caution">
    <text evidence="2">The sequence shown here is derived from an EMBL/GenBank/DDBJ whole genome shotgun (WGS) entry which is preliminary data.</text>
</comment>
<accession>A0A101J7H1</accession>
<dbReference type="PANTHER" id="PTHR43415:SF3">
    <property type="entry name" value="GNAT-FAMILY ACETYLTRANSFERASE"/>
    <property type="match status" value="1"/>
</dbReference>
<dbReference type="PROSITE" id="PS51186">
    <property type="entry name" value="GNAT"/>
    <property type="match status" value="1"/>
</dbReference>
<evidence type="ECO:0000313" key="3">
    <source>
        <dbReference type="Proteomes" id="UP000053244"/>
    </source>
</evidence>
<dbReference type="PANTHER" id="PTHR43415">
    <property type="entry name" value="SPERMIDINE N(1)-ACETYLTRANSFERASE"/>
    <property type="match status" value="1"/>
</dbReference>
<dbReference type="InterPro" id="IPR016181">
    <property type="entry name" value="Acyl_CoA_acyltransferase"/>
</dbReference>
<reference evidence="2 3" key="1">
    <citation type="submission" date="2015-10" db="EMBL/GenBank/DDBJ databases">
        <authorList>
            <person name="Gilbert D.G."/>
        </authorList>
    </citation>
    <scope>NUCLEOTIDE SEQUENCE [LARGE SCALE GENOMIC DNA]</scope>
    <source>
        <strain evidence="2 3">NRRL B-16712</strain>
    </source>
</reference>
<dbReference type="GO" id="GO:0016747">
    <property type="term" value="F:acyltransferase activity, transferring groups other than amino-acyl groups"/>
    <property type="evidence" value="ECO:0007669"/>
    <property type="project" value="InterPro"/>
</dbReference>
<dbReference type="InterPro" id="IPR000182">
    <property type="entry name" value="GNAT_dom"/>
</dbReference>
<evidence type="ECO:0000259" key="1">
    <source>
        <dbReference type="PROSITE" id="PS51186"/>
    </source>
</evidence>
<evidence type="ECO:0000313" key="2">
    <source>
        <dbReference type="EMBL" id="KUL21486.1"/>
    </source>
</evidence>
<gene>
    <name evidence="2" type="ORF">ADL15_50460</name>
</gene>
<dbReference type="EMBL" id="LLZH01000352">
    <property type="protein sequence ID" value="KUL21486.1"/>
    <property type="molecule type" value="Genomic_DNA"/>
</dbReference>
<protein>
    <submittedName>
        <fullName evidence="2">GNAT family acetyltransferase</fullName>
    </submittedName>
</protein>
<organism evidence="2 3">
    <name type="scientific">Actinoplanes awajinensis subsp. mycoplanecinus</name>
    <dbReference type="NCBI Taxonomy" id="135947"/>
    <lineage>
        <taxon>Bacteria</taxon>
        <taxon>Bacillati</taxon>
        <taxon>Actinomycetota</taxon>
        <taxon>Actinomycetes</taxon>
        <taxon>Micromonosporales</taxon>
        <taxon>Micromonosporaceae</taxon>
        <taxon>Actinoplanes</taxon>
    </lineage>
</organism>
<dbReference type="Gene3D" id="3.40.630.30">
    <property type="match status" value="1"/>
</dbReference>
<sequence length="179" mass="20404">MGVFLNVLGELVELRAMGAGDAESLWRWNHDPEVMRFMVEGYPQTPETVTKFLTERPRNTYGDTLFGVESRKDGVLIGLISLHGAEPETGIAELDIYLGEKDYWGQGYATDAMRTACRYGFDRMRLHRIWLTVVVGNEAAHHIYQKIGFVDEGCLRQASRRDGQWRDVHLMGLLDGELR</sequence>
<keyword evidence="2" id="KW-0808">Transferase</keyword>
<dbReference type="SUPFAM" id="SSF55729">
    <property type="entry name" value="Acyl-CoA N-acyltransferases (Nat)"/>
    <property type="match status" value="1"/>
</dbReference>
<dbReference type="Pfam" id="PF13302">
    <property type="entry name" value="Acetyltransf_3"/>
    <property type="match status" value="1"/>
</dbReference>
<name>A0A101J7H1_9ACTN</name>
<dbReference type="CDD" id="cd04301">
    <property type="entry name" value="NAT_SF"/>
    <property type="match status" value="1"/>
</dbReference>
<dbReference type="AlphaFoldDB" id="A0A101J7H1"/>
<keyword evidence="3" id="KW-1185">Reference proteome</keyword>
<proteinExistence type="predicted"/>
<feature type="domain" description="N-acetyltransferase" evidence="1">
    <location>
        <begin position="12"/>
        <end position="172"/>
    </location>
</feature>